<dbReference type="EC" id="4.2.1.11" evidence="3"/>
<feature type="domain" description="Enolase C-terminal TIM barrel" evidence="6">
    <location>
        <begin position="1"/>
        <end position="42"/>
    </location>
</feature>
<evidence type="ECO:0000256" key="3">
    <source>
        <dbReference type="ARBA" id="ARBA00012058"/>
    </source>
</evidence>
<evidence type="ECO:0000259" key="6">
    <source>
        <dbReference type="Pfam" id="PF00113"/>
    </source>
</evidence>
<keyword evidence="8" id="KW-1185">Reference proteome</keyword>
<gene>
    <name evidence="7" type="primary">ENO2</name>
    <name evidence="7" type="ORF">KSP40_PGU001042</name>
</gene>
<evidence type="ECO:0000256" key="2">
    <source>
        <dbReference type="ARBA" id="ARBA00009604"/>
    </source>
</evidence>
<dbReference type="EMBL" id="JBBWWR010000011">
    <property type="protein sequence ID" value="KAK8959615.1"/>
    <property type="molecule type" value="Genomic_DNA"/>
</dbReference>
<organism evidence="7 8">
    <name type="scientific">Platanthera guangdongensis</name>
    <dbReference type="NCBI Taxonomy" id="2320717"/>
    <lineage>
        <taxon>Eukaryota</taxon>
        <taxon>Viridiplantae</taxon>
        <taxon>Streptophyta</taxon>
        <taxon>Embryophyta</taxon>
        <taxon>Tracheophyta</taxon>
        <taxon>Spermatophyta</taxon>
        <taxon>Magnoliopsida</taxon>
        <taxon>Liliopsida</taxon>
        <taxon>Asparagales</taxon>
        <taxon>Orchidaceae</taxon>
        <taxon>Orchidoideae</taxon>
        <taxon>Orchideae</taxon>
        <taxon>Orchidinae</taxon>
        <taxon>Platanthera</taxon>
    </lineage>
</organism>
<comment type="pathway">
    <text evidence="1">Carbohydrate degradation; glycolysis; pyruvate from D-glyceraldehyde 3-phosphate: step 4/5.</text>
</comment>
<proteinExistence type="inferred from homology"/>
<dbReference type="Gene3D" id="3.20.20.120">
    <property type="entry name" value="Enolase-like C-terminal domain"/>
    <property type="match status" value="1"/>
</dbReference>
<comment type="caution">
    <text evidence="7">The sequence shown here is derived from an EMBL/GenBank/DDBJ whole genome shotgun (WGS) entry which is preliminary data.</text>
</comment>
<comment type="similarity">
    <text evidence="2">Belongs to the enolase family.</text>
</comment>
<evidence type="ECO:0000256" key="1">
    <source>
        <dbReference type="ARBA" id="ARBA00005031"/>
    </source>
</evidence>
<sequence>MILPVGASSFKEAMRMGVEVYHHLKSVIKKKYGHDATNVGDEVVLNKEEACFVNLGW</sequence>
<dbReference type="PANTHER" id="PTHR11902:SF1">
    <property type="entry name" value="ENOLASE"/>
    <property type="match status" value="1"/>
</dbReference>
<evidence type="ECO:0000256" key="4">
    <source>
        <dbReference type="ARBA" id="ARBA00023152"/>
    </source>
</evidence>
<accession>A0ABR2M7J6</accession>
<dbReference type="InterPro" id="IPR020810">
    <property type="entry name" value="Enolase_C"/>
</dbReference>
<keyword evidence="5" id="KW-0456">Lyase</keyword>
<name>A0ABR2M7J6_9ASPA</name>
<reference evidence="7 8" key="1">
    <citation type="journal article" date="2022" name="Nat. Plants">
        <title>Genomes of leafy and leafless Platanthera orchids illuminate the evolution of mycoheterotrophy.</title>
        <authorList>
            <person name="Li M.H."/>
            <person name="Liu K.W."/>
            <person name="Li Z."/>
            <person name="Lu H.C."/>
            <person name="Ye Q.L."/>
            <person name="Zhang D."/>
            <person name="Wang J.Y."/>
            <person name="Li Y.F."/>
            <person name="Zhong Z.M."/>
            <person name="Liu X."/>
            <person name="Yu X."/>
            <person name="Liu D.K."/>
            <person name="Tu X.D."/>
            <person name="Liu B."/>
            <person name="Hao Y."/>
            <person name="Liao X.Y."/>
            <person name="Jiang Y.T."/>
            <person name="Sun W.H."/>
            <person name="Chen J."/>
            <person name="Chen Y.Q."/>
            <person name="Ai Y."/>
            <person name="Zhai J.W."/>
            <person name="Wu S.S."/>
            <person name="Zhou Z."/>
            <person name="Hsiao Y.Y."/>
            <person name="Wu W.L."/>
            <person name="Chen Y.Y."/>
            <person name="Lin Y.F."/>
            <person name="Hsu J.L."/>
            <person name="Li C.Y."/>
            <person name="Wang Z.W."/>
            <person name="Zhao X."/>
            <person name="Zhong W.Y."/>
            <person name="Ma X.K."/>
            <person name="Ma L."/>
            <person name="Huang J."/>
            <person name="Chen G.Z."/>
            <person name="Huang M.Z."/>
            <person name="Huang L."/>
            <person name="Peng D.H."/>
            <person name="Luo Y.B."/>
            <person name="Zou S.Q."/>
            <person name="Chen S.P."/>
            <person name="Lan S."/>
            <person name="Tsai W.C."/>
            <person name="Van de Peer Y."/>
            <person name="Liu Z.J."/>
        </authorList>
    </citation>
    <scope>NUCLEOTIDE SEQUENCE [LARGE SCALE GENOMIC DNA]</scope>
    <source>
        <strain evidence="7">Lor288</strain>
    </source>
</reference>
<evidence type="ECO:0000313" key="8">
    <source>
        <dbReference type="Proteomes" id="UP001412067"/>
    </source>
</evidence>
<dbReference type="Pfam" id="PF00113">
    <property type="entry name" value="Enolase_C"/>
    <property type="match status" value="1"/>
</dbReference>
<dbReference type="InterPro" id="IPR000941">
    <property type="entry name" value="Enolase"/>
</dbReference>
<evidence type="ECO:0000256" key="5">
    <source>
        <dbReference type="ARBA" id="ARBA00023239"/>
    </source>
</evidence>
<dbReference type="Proteomes" id="UP001412067">
    <property type="component" value="Unassembled WGS sequence"/>
</dbReference>
<evidence type="ECO:0000313" key="7">
    <source>
        <dbReference type="EMBL" id="KAK8959615.1"/>
    </source>
</evidence>
<dbReference type="PANTHER" id="PTHR11902">
    <property type="entry name" value="ENOLASE"/>
    <property type="match status" value="1"/>
</dbReference>
<dbReference type="InterPro" id="IPR036849">
    <property type="entry name" value="Enolase-like_C_sf"/>
</dbReference>
<protein>
    <recommendedName>
        <fullName evidence="3">phosphopyruvate hydratase</fullName>
        <ecNumber evidence="3">4.2.1.11</ecNumber>
    </recommendedName>
</protein>
<dbReference type="SUPFAM" id="SSF51604">
    <property type="entry name" value="Enolase C-terminal domain-like"/>
    <property type="match status" value="1"/>
</dbReference>
<keyword evidence="4" id="KW-0324">Glycolysis</keyword>